<dbReference type="GO" id="GO:0006218">
    <property type="term" value="P:uridine catabolic process"/>
    <property type="evidence" value="ECO:0007669"/>
    <property type="project" value="TreeGrafter"/>
</dbReference>
<dbReference type="CDD" id="cd17763">
    <property type="entry name" value="UP_hUPP-like"/>
    <property type="match status" value="1"/>
</dbReference>
<dbReference type="FunCoup" id="A0A6I8VDD2">
    <property type="interactions" value="153"/>
</dbReference>
<reference evidence="5" key="1">
    <citation type="submission" date="2024-06" db="UniProtKB">
        <authorList>
            <consortium name="RefSeq"/>
        </authorList>
    </citation>
    <scope>NUCLEOTIDE SEQUENCE [LARGE SCALE GENOMIC DNA]</scope>
    <source>
        <strain evidence="5">MV2-25</strain>
    </source>
</reference>
<evidence type="ECO:0000256" key="1">
    <source>
        <dbReference type="ARBA" id="ARBA00010456"/>
    </source>
</evidence>
<feature type="binding site" evidence="2">
    <location>
        <position position="129"/>
    </location>
    <ligand>
        <name>phosphate</name>
        <dbReference type="ChEBI" id="CHEBI:43474"/>
    </ligand>
</feature>
<protein>
    <submittedName>
        <fullName evidence="6">Uridine phosphorylase 1 isoform X1</fullName>
    </submittedName>
</protein>
<evidence type="ECO:0000313" key="5">
    <source>
        <dbReference type="Proteomes" id="UP000001819"/>
    </source>
</evidence>
<name>A0A6I8VDD2_DROPS</name>
<feature type="binding site" evidence="2">
    <location>
        <position position="255"/>
    </location>
    <ligand>
        <name>substrate</name>
    </ligand>
</feature>
<dbReference type="Pfam" id="PF01048">
    <property type="entry name" value="PNP_UDP_1"/>
    <property type="match status" value="1"/>
</dbReference>
<dbReference type="NCBIfam" id="TIGR01719">
    <property type="entry name" value="euk_UDPppase"/>
    <property type="match status" value="1"/>
</dbReference>
<keyword evidence="5" id="KW-1185">Reference proteome</keyword>
<dbReference type="RefSeq" id="XP_015038864.2">
    <property type="nucleotide sequence ID" value="XM_015183378.2"/>
</dbReference>
<dbReference type="GO" id="GO:0005829">
    <property type="term" value="C:cytosol"/>
    <property type="evidence" value="ECO:0007669"/>
    <property type="project" value="TreeGrafter"/>
</dbReference>
<sequence>MTSNGDDFNDFSSVLCQPSTRSQPRPAISRVQVSHSSSRHVQLLRTMSQIIQLKNHHLDGMSTDFLYHLAINVVDTKDTRDIQSQFGDVRFILTGGTSTRMLELAKYVRKLFGVEDTSDPVDLCKKGHRYAMYKVGPVICVSHGVGSSTFSVVLHELLKLVHYAKCKDPVFLRIGTCGGIGVPPGTVVVTKNAFNGLLRNEHEIAILGERVVRPAQFPESVIKDILAYGARDDDGFQIISANTMGTDCFYEGQGRTDGAICEYSAEDKMKFLQKCHDLGIRNIEMEASMFASVTQKIGVKAGDICVTLLNRLDGDQVDSEKKEEYEHRPFLVLGRYIQELLKK</sequence>
<comment type="similarity">
    <text evidence="1">Belongs to the PNP/UDP phosphorylase family.</text>
</comment>
<evidence type="ECO:0000259" key="4">
    <source>
        <dbReference type="Pfam" id="PF01048"/>
    </source>
</evidence>
<dbReference type="InterPro" id="IPR010059">
    <property type="entry name" value="Uridine_phosphorylase_euk"/>
</dbReference>
<dbReference type="Gene3D" id="3.40.50.1580">
    <property type="entry name" value="Nucleoside phosphorylase domain"/>
    <property type="match status" value="1"/>
</dbReference>
<feature type="binding site" evidence="2">
    <location>
        <begin position="173"/>
        <end position="176"/>
    </location>
    <ligand>
        <name>phosphate</name>
        <dbReference type="ChEBI" id="CHEBI:43474"/>
    </ligand>
</feature>
<dbReference type="PANTHER" id="PTHR43691:SF11">
    <property type="entry name" value="FI09636P-RELATED"/>
    <property type="match status" value="1"/>
</dbReference>
<reference evidence="6" key="2">
    <citation type="submission" date="2025-08" db="UniProtKB">
        <authorList>
            <consortium name="RefSeq"/>
        </authorList>
    </citation>
    <scope>IDENTIFICATION</scope>
    <source>
        <strain evidence="6">MV-25-SWS-2005</strain>
        <tissue evidence="6">Whole body</tissue>
    </source>
</reference>
<dbReference type="SUPFAM" id="SSF53167">
    <property type="entry name" value="Purine and uridine phosphorylases"/>
    <property type="match status" value="1"/>
</dbReference>
<dbReference type="InterPro" id="IPR000845">
    <property type="entry name" value="Nucleoside_phosphorylase_d"/>
</dbReference>
<dbReference type="AlphaFoldDB" id="A0A6I8VDD2"/>
<feature type="compositionally biased region" description="Polar residues" evidence="3">
    <location>
        <begin position="1"/>
        <end position="23"/>
    </location>
</feature>
<dbReference type="GO" id="GO:0009166">
    <property type="term" value="P:nucleotide catabolic process"/>
    <property type="evidence" value="ECO:0007669"/>
    <property type="project" value="InterPro"/>
</dbReference>
<evidence type="ECO:0000313" key="6">
    <source>
        <dbReference type="RefSeq" id="XP_015038864.2"/>
    </source>
</evidence>
<accession>A0A6I8VDD2</accession>
<dbReference type="InParanoid" id="A0A6I8VDD2"/>
<organism evidence="5 6">
    <name type="scientific">Drosophila pseudoobscura pseudoobscura</name>
    <name type="common">Fruit fly</name>
    <dbReference type="NCBI Taxonomy" id="46245"/>
    <lineage>
        <taxon>Eukaryota</taxon>
        <taxon>Metazoa</taxon>
        <taxon>Ecdysozoa</taxon>
        <taxon>Arthropoda</taxon>
        <taxon>Hexapoda</taxon>
        <taxon>Insecta</taxon>
        <taxon>Pterygota</taxon>
        <taxon>Neoptera</taxon>
        <taxon>Endopterygota</taxon>
        <taxon>Diptera</taxon>
        <taxon>Brachycera</taxon>
        <taxon>Muscomorpha</taxon>
        <taxon>Ephydroidea</taxon>
        <taxon>Drosophilidae</taxon>
        <taxon>Drosophila</taxon>
        <taxon>Sophophora</taxon>
    </lineage>
</organism>
<dbReference type="GO" id="GO:0004850">
    <property type="term" value="F:uridine phosphorylase activity"/>
    <property type="evidence" value="ECO:0007669"/>
    <property type="project" value="InterPro"/>
</dbReference>
<feature type="region of interest" description="Disordered" evidence="3">
    <location>
        <begin position="1"/>
        <end position="34"/>
    </location>
</feature>
<feature type="binding site" evidence="2">
    <location>
        <position position="253"/>
    </location>
    <ligand>
        <name>substrate</name>
    </ligand>
</feature>
<evidence type="ECO:0000256" key="2">
    <source>
        <dbReference type="PIRSR" id="PIRSR610059-50"/>
    </source>
</evidence>
<dbReference type="Proteomes" id="UP000001819">
    <property type="component" value="Chromosome 2"/>
</dbReference>
<dbReference type="InterPro" id="IPR035994">
    <property type="entry name" value="Nucleoside_phosphorylase_sf"/>
</dbReference>
<feature type="domain" description="Nucleoside phosphorylase" evidence="4">
    <location>
        <begin position="91"/>
        <end position="318"/>
    </location>
</feature>
<proteinExistence type="inferred from homology"/>
<evidence type="ECO:0000256" key="3">
    <source>
        <dbReference type="SAM" id="MobiDB-lite"/>
    </source>
</evidence>
<dbReference type="PANTHER" id="PTHR43691">
    <property type="entry name" value="URIDINE PHOSPHORYLASE"/>
    <property type="match status" value="1"/>
</dbReference>
<gene>
    <name evidence="6" type="primary">LOC6896895</name>
</gene>